<feature type="binding site" evidence="6">
    <location>
        <position position="221"/>
    </location>
    <ligand>
        <name>(6S)-NADPHX</name>
        <dbReference type="ChEBI" id="CHEBI:64076"/>
    </ligand>
</feature>
<dbReference type="EC" id="4.2.1.136" evidence="6"/>
<keyword evidence="3 6" id="KW-0521">NADP</keyword>
<dbReference type="Pfam" id="PF01256">
    <property type="entry name" value="Carb_kinase"/>
    <property type="match status" value="1"/>
</dbReference>
<dbReference type="HAMAP" id="MF_01965">
    <property type="entry name" value="NADHX_dehydratase"/>
    <property type="match status" value="1"/>
</dbReference>
<keyword evidence="1 6" id="KW-0547">Nucleotide-binding</keyword>
<feature type="binding site" evidence="6">
    <location>
        <begin position="191"/>
        <end position="195"/>
    </location>
    <ligand>
        <name>AMP</name>
        <dbReference type="ChEBI" id="CHEBI:456215"/>
    </ligand>
</feature>
<dbReference type="GO" id="GO:0016301">
    <property type="term" value="F:kinase activity"/>
    <property type="evidence" value="ECO:0007669"/>
    <property type="project" value="UniProtKB-KW"/>
</dbReference>
<dbReference type="GO" id="GO:0005524">
    <property type="term" value="F:ATP binding"/>
    <property type="evidence" value="ECO:0007669"/>
    <property type="project" value="UniProtKB-KW"/>
</dbReference>
<dbReference type="Proteomes" id="UP000199371">
    <property type="component" value="Unassembled WGS sequence"/>
</dbReference>
<comment type="function">
    <text evidence="6">Catalyzes the dehydration of the S-form of NAD(P)HX at the expense of ADP, which is converted to AMP. Together with NAD(P)HX epimerase, which catalyzes the epimerization of the S- and R-forms, the enzyme allows the repair of both epimers of NAD(P)HX, a damaged form of NAD(P)H that is a result of enzymatic or heat-dependent hydration.</text>
</comment>
<evidence type="ECO:0000256" key="1">
    <source>
        <dbReference type="ARBA" id="ARBA00022741"/>
    </source>
</evidence>
<evidence type="ECO:0000256" key="5">
    <source>
        <dbReference type="ARBA" id="ARBA00023239"/>
    </source>
</evidence>
<organism evidence="8 9">
    <name type="scientific">Rheinheimera pacifica</name>
    <dbReference type="NCBI Taxonomy" id="173990"/>
    <lineage>
        <taxon>Bacteria</taxon>
        <taxon>Pseudomonadati</taxon>
        <taxon>Pseudomonadota</taxon>
        <taxon>Gammaproteobacteria</taxon>
        <taxon>Chromatiales</taxon>
        <taxon>Chromatiaceae</taxon>
        <taxon>Rheinheimera</taxon>
    </lineage>
</organism>
<dbReference type="GO" id="GO:0046496">
    <property type="term" value="P:nicotinamide nucleotide metabolic process"/>
    <property type="evidence" value="ECO:0007669"/>
    <property type="project" value="UniProtKB-UniRule"/>
</dbReference>
<feature type="binding site" evidence="6">
    <location>
        <position position="154"/>
    </location>
    <ligand>
        <name>(6S)-NADPHX</name>
        <dbReference type="ChEBI" id="CHEBI:64076"/>
    </ligand>
</feature>
<evidence type="ECO:0000256" key="3">
    <source>
        <dbReference type="ARBA" id="ARBA00022857"/>
    </source>
</evidence>
<accession>A0A1H6N6F7</accession>
<dbReference type="PROSITE" id="PS01050">
    <property type="entry name" value="YJEF_C_2"/>
    <property type="match status" value="1"/>
</dbReference>
<comment type="catalytic activity">
    <reaction evidence="6">
        <text>(6S)-NADPHX + ADP = AMP + phosphate + NADPH + H(+)</text>
        <dbReference type="Rhea" id="RHEA:32235"/>
        <dbReference type="ChEBI" id="CHEBI:15378"/>
        <dbReference type="ChEBI" id="CHEBI:43474"/>
        <dbReference type="ChEBI" id="CHEBI:57783"/>
        <dbReference type="ChEBI" id="CHEBI:64076"/>
        <dbReference type="ChEBI" id="CHEBI:456215"/>
        <dbReference type="ChEBI" id="CHEBI:456216"/>
        <dbReference type="EC" id="4.2.1.136"/>
    </reaction>
</comment>
<comment type="cofactor">
    <cofactor evidence="6">
        <name>Mg(2+)</name>
        <dbReference type="ChEBI" id="CHEBI:18420"/>
    </cofactor>
</comment>
<comment type="subunit">
    <text evidence="6">Homotetramer.</text>
</comment>
<dbReference type="InterPro" id="IPR029056">
    <property type="entry name" value="Ribokinase-like"/>
</dbReference>
<evidence type="ECO:0000313" key="8">
    <source>
        <dbReference type="EMBL" id="SEI07085.1"/>
    </source>
</evidence>
<dbReference type="PROSITE" id="PS51383">
    <property type="entry name" value="YJEF_C_3"/>
    <property type="match status" value="1"/>
</dbReference>
<feature type="domain" description="YjeF C-terminal" evidence="7">
    <location>
        <begin position="10"/>
        <end position="280"/>
    </location>
</feature>
<dbReference type="AlphaFoldDB" id="A0A1H6N6F7"/>
<comment type="catalytic activity">
    <reaction evidence="6">
        <text>(6S)-NADHX + ADP = AMP + phosphate + NADH + H(+)</text>
        <dbReference type="Rhea" id="RHEA:32223"/>
        <dbReference type="ChEBI" id="CHEBI:15378"/>
        <dbReference type="ChEBI" id="CHEBI:43474"/>
        <dbReference type="ChEBI" id="CHEBI:57945"/>
        <dbReference type="ChEBI" id="CHEBI:64074"/>
        <dbReference type="ChEBI" id="CHEBI:456215"/>
        <dbReference type="ChEBI" id="CHEBI:456216"/>
        <dbReference type="EC" id="4.2.1.136"/>
    </reaction>
</comment>
<dbReference type="PANTHER" id="PTHR12592:SF0">
    <property type="entry name" value="ATP-DEPENDENT (S)-NAD(P)H-HYDRATE DEHYDRATASE"/>
    <property type="match status" value="1"/>
</dbReference>
<protein>
    <recommendedName>
        <fullName evidence="6">ADP-dependent (S)-NAD(P)H-hydrate dehydratase</fullName>
        <ecNumber evidence="6">4.2.1.136</ecNumber>
    </recommendedName>
    <alternativeName>
        <fullName evidence="6">ADP-dependent NAD(P)HX dehydratase</fullName>
    </alternativeName>
</protein>
<feature type="binding site" evidence="6">
    <location>
        <position position="102"/>
    </location>
    <ligand>
        <name>(6S)-NADPHX</name>
        <dbReference type="ChEBI" id="CHEBI:64076"/>
    </ligand>
</feature>
<dbReference type="NCBIfam" id="TIGR00196">
    <property type="entry name" value="yjeF_cterm"/>
    <property type="match status" value="1"/>
</dbReference>
<evidence type="ECO:0000313" key="9">
    <source>
        <dbReference type="Proteomes" id="UP000199371"/>
    </source>
</evidence>
<sequence length="281" mass="28964">MSATTISPVTAHWLNRLLPARSPQAHKGDFGHVLVIGGDHGYGGAAIMAAQSAVHCGAGLVSLFTRPEHVNAMLCRQPEVMVSHQHINDMITRATVLLAGPGLGLCSWGTALLAQALASDKPLLLDADALNYLAAIPAAEQQRLKRDSWLLTPHPGEAARMLGCSSADIQHDRVAAVQQLQQRFGGTVLLKGHASLIAGPGQQLARLDCGNPGMAGGGMGDVLSGIIAALLAQGLTGFDAAALGGYLHGTAADQLAAVRGERGLPATAILPHLQPLLNGKS</sequence>
<evidence type="ECO:0000256" key="4">
    <source>
        <dbReference type="ARBA" id="ARBA00023027"/>
    </source>
</evidence>
<dbReference type="EMBL" id="FNXF01000015">
    <property type="protein sequence ID" value="SEI07085.1"/>
    <property type="molecule type" value="Genomic_DNA"/>
</dbReference>
<keyword evidence="9" id="KW-1185">Reference proteome</keyword>
<name>A0A1H6N6F7_9GAMM</name>
<dbReference type="GO" id="GO:0052856">
    <property type="term" value="F:NAD(P)HX epimerase activity"/>
    <property type="evidence" value="ECO:0007669"/>
    <property type="project" value="TreeGrafter"/>
</dbReference>
<dbReference type="GO" id="GO:0052855">
    <property type="term" value="F:ADP-dependent NAD(P)H-hydrate dehydratase activity"/>
    <property type="evidence" value="ECO:0007669"/>
    <property type="project" value="UniProtKB-UniRule"/>
</dbReference>
<dbReference type="CDD" id="cd01171">
    <property type="entry name" value="YXKO-related"/>
    <property type="match status" value="1"/>
</dbReference>
<reference evidence="9" key="1">
    <citation type="submission" date="2016-10" db="EMBL/GenBank/DDBJ databases">
        <authorList>
            <person name="Varghese N."/>
            <person name="Submissions S."/>
        </authorList>
    </citation>
    <scope>NUCLEOTIDE SEQUENCE [LARGE SCALE GENOMIC DNA]</scope>
    <source>
        <strain evidence="9">DSM 17616</strain>
    </source>
</reference>
<dbReference type="InterPro" id="IPR000631">
    <property type="entry name" value="CARKD"/>
</dbReference>
<keyword evidence="8" id="KW-0808">Transferase</keyword>
<proteinExistence type="inferred from homology"/>
<dbReference type="InterPro" id="IPR017953">
    <property type="entry name" value="Carbohydrate_kinase_pred_CS"/>
</dbReference>
<dbReference type="PANTHER" id="PTHR12592">
    <property type="entry name" value="ATP-DEPENDENT (S)-NAD(P)H-HYDRATE DEHYDRATASE FAMILY MEMBER"/>
    <property type="match status" value="1"/>
</dbReference>
<evidence type="ECO:0000256" key="6">
    <source>
        <dbReference type="HAMAP-Rule" id="MF_01965"/>
    </source>
</evidence>
<keyword evidence="5 6" id="KW-0456">Lyase</keyword>
<comment type="similarity">
    <text evidence="6">Belongs to the NnrD/CARKD family.</text>
</comment>
<gene>
    <name evidence="6" type="primary">nnrD</name>
    <name evidence="8" type="ORF">SAMN05660691_03345</name>
</gene>
<keyword evidence="2 6" id="KW-0067">ATP-binding</keyword>
<feature type="binding site" evidence="6">
    <location>
        <position position="220"/>
    </location>
    <ligand>
        <name>AMP</name>
        <dbReference type="ChEBI" id="CHEBI:456215"/>
    </ligand>
</feature>
<dbReference type="GO" id="GO:0110051">
    <property type="term" value="P:metabolite repair"/>
    <property type="evidence" value="ECO:0007669"/>
    <property type="project" value="TreeGrafter"/>
</dbReference>
<feature type="binding site" evidence="6">
    <location>
        <position position="45"/>
    </location>
    <ligand>
        <name>(6S)-NADPHX</name>
        <dbReference type="ChEBI" id="CHEBI:64076"/>
    </ligand>
</feature>
<keyword evidence="4 6" id="KW-0520">NAD</keyword>
<keyword evidence="8" id="KW-0418">Kinase</keyword>
<evidence type="ECO:0000256" key="2">
    <source>
        <dbReference type="ARBA" id="ARBA00022840"/>
    </source>
</evidence>
<evidence type="ECO:0000259" key="7">
    <source>
        <dbReference type="PROSITE" id="PS51383"/>
    </source>
</evidence>
<dbReference type="Gene3D" id="3.40.1190.20">
    <property type="match status" value="1"/>
</dbReference>
<dbReference type="SUPFAM" id="SSF53613">
    <property type="entry name" value="Ribokinase-like"/>
    <property type="match status" value="1"/>
</dbReference>
<dbReference type="STRING" id="173990.SAMN05660691_03345"/>